<dbReference type="Proteomes" id="UP001056455">
    <property type="component" value="Chromosome"/>
</dbReference>
<dbReference type="RefSeq" id="WP_252593819.1">
    <property type="nucleotide sequence ID" value="NZ_CP099489.1"/>
</dbReference>
<keyword evidence="3" id="KW-1185">Reference proteome</keyword>
<feature type="region of interest" description="Disordered" evidence="1">
    <location>
        <begin position="1"/>
        <end position="75"/>
    </location>
</feature>
<reference evidence="2" key="1">
    <citation type="submission" date="2022-06" db="EMBL/GenBank/DDBJ databases">
        <title>Ornithinimicrobium HY1793.</title>
        <authorList>
            <person name="Huang Y."/>
        </authorList>
    </citation>
    <scope>NUCLEOTIDE SEQUENCE</scope>
    <source>
        <strain evidence="2">HY1793</strain>
    </source>
</reference>
<feature type="compositionally biased region" description="Basic and acidic residues" evidence="1">
    <location>
        <begin position="31"/>
        <end position="54"/>
    </location>
</feature>
<name>A0ABY4YUJ1_9MICO</name>
<proteinExistence type="predicted"/>
<gene>
    <name evidence="2" type="ORF">NF556_01900</name>
</gene>
<evidence type="ECO:0000313" key="3">
    <source>
        <dbReference type="Proteomes" id="UP001056455"/>
    </source>
</evidence>
<feature type="compositionally biased region" description="Acidic residues" evidence="1">
    <location>
        <begin position="55"/>
        <end position="68"/>
    </location>
</feature>
<organism evidence="2 3">
    <name type="scientific">Ornithinimicrobium faecis</name>
    <dbReference type="NCBI Taxonomy" id="2934158"/>
    <lineage>
        <taxon>Bacteria</taxon>
        <taxon>Bacillati</taxon>
        <taxon>Actinomycetota</taxon>
        <taxon>Actinomycetes</taxon>
        <taxon>Micrococcales</taxon>
        <taxon>Ornithinimicrobiaceae</taxon>
        <taxon>Ornithinimicrobium</taxon>
    </lineage>
</organism>
<sequence length="75" mass="7742">MTTETPEPTGGSDGAPLSAVEPAPPGSNLADRIDAMEDRVLHGEEEAAQEAKEETDAEEEAPEPEDVDPSAGTPV</sequence>
<dbReference type="EMBL" id="CP099489">
    <property type="protein sequence ID" value="USQ80443.1"/>
    <property type="molecule type" value="Genomic_DNA"/>
</dbReference>
<protein>
    <submittedName>
        <fullName evidence="2">Uncharacterized protein</fullName>
    </submittedName>
</protein>
<accession>A0ABY4YUJ1</accession>
<evidence type="ECO:0000313" key="2">
    <source>
        <dbReference type="EMBL" id="USQ80443.1"/>
    </source>
</evidence>
<evidence type="ECO:0000256" key="1">
    <source>
        <dbReference type="SAM" id="MobiDB-lite"/>
    </source>
</evidence>